<evidence type="ECO:0000313" key="1">
    <source>
        <dbReference type="EMBL" id="BBL08350.1"/>
    </source>
</evidence>
<evidence type="ECO:0000313" key="2">
    <source>
        <dbReference type="Proteomes" id="UP000317465"/>
    </source>
</evidence>
<accession>A0ACA8QUJ4</accession>
<gene>
    <name evidence="1" type="ORF">A5CPYCFAH4_05740</name>
</gene>
<proteinExistence type="predicted"/>
<reference evidence="1 2" key="1">
    <citation type="journal article" date="2020" name="Int. J. Syst. Evol. Microbiol.">
        <title>Alistipes communis sp. nov., Alistipes dispar sp. nov. and Alistipes onderdonkii subsp. vulgaris subsp. nov., isolated from human faeces, and creation of Alistipes onderdonkii subsp. onderdonkii subsp. nov.</title>
        <authorList>
            <person name="Sakamoto M."/>
            <person name="Ikeyama N."/>
            <person name="Ogata Y."/>
            <person name="Suda W."/>
            <person name="Iino T."/>
            <person name="Hattori M."/>
            <person name="Ohkuma M."/>
        </authorList>
    </citation>
    <scope>NUCLEOTIDE SEQUENCE [LARGE SCALE GENOMIC DNA]</scope>
    <source>
        <strain evidence="1 2">5CPYCFAH4</strain>
    </source>
</reference>
<name>A0ACA8QUJ4_9BACT</name>
<dbReference type="EMBL" id="AP019737">
    <property type="protein sequence ID" value="BBL08350.1"/>
    <property type="molecule type" value="Genomic_DNA"/>
</dbReference>
<keyword evidence="2" id="KW-1185">Reference proteome</keyword>
<sequence length="279" mass="32019">MTLRDQLLELQEPKYMKFTAALMPGVENVLGIRLPVLRKIARQIAAGDWRTYLAEAEDFYFEERMLQGLVIGCARCTPAEKLEHVARFVPKINNWAVCDCFCWRLKAAERQPMWEFIQPYFRSEAEYDVRFAVVTGLGNFVDGEHLEALLQLLDGVRHEAYYARMAVAWAVSVCYIKFPQRTHEWLGSCSLDDWTFNKSLQKIVESLRVSDTDKQAIRAMKRRKQATSRAAVNPRPGTETAGQAEKRPGQAPKQPTDGKTAARRRRPAEKQGARHRFAK</sequence>
<organism evidence="1 2">
    <name type="scientific">Alistipes onderdonkii subsp. vulgaris</name>
    <dbReference type="NCBI Taxonomy" id="2585117"/>
    <lineage>
        <taxon>Bacteria</taxon>
        <taxon>Pseudomonadati</taxon>
        <taxon>Bacteroidota</taxon>
        <taxon>Bacteroidia</taxon>
        <taxon>Bacteroidales</taxon>
        <taxon>Rikenellaceae</taxon>
        <taxon>Alistipes</taxon>
    </lineage>
</organism>
<dbReference type="Proteomes" id="UP000317465">
    <property type="component" value="Chromosome"/>
</dbReference>
<protein>
    <submittedName>
        <fullName evidence="1">Uncharacterized protein</fullName>
    </submittedName>
</protein>